<evidence type="ECO:0000313" key="3">
    <source>
        <dbReference type="Proteomes" id="UP000017746"/>
    </source>
</evidence>
<gene>
    <name evidence="2" type="ORF">AFR_02025</name>
</gene>
<sequence>MRTYYRGPDALVTDEHFVWRTSSTQIFAVGELHNVGLVEGRATFRPIATIVVAASLITATAAVWASFGPAAGYSLAALALVITALTVATQHQRAARIWHLQASYRGLETTLYSSADARVFNQIARALRRSIEDTRPTPRAYGLAAA</sequence>
<organism evidence="2 3">
    <name type="scientific">Actinoplanes friuliensis DSM 7358</name>
    <dbReference type="NCBI Taxonomy" id="1246995"/>
    <lineage>
        <taxon>Bacteria</taxon>
        <taxon>Bacillati</taxon>
        <taxon>Actinomycetota</taxon>
        <taxon>Actinomycetes</taxon>
        <taxon>Micromonosporales</taxon>
        <taxon>Micromonosporaceae</taxon>
        <taxon>Actinoplanes</taxon>
    </lineage>
</organism>
<dbReference type="EMBL" id="CP006272">
    <property type="protein sequence ID" value="AGZ38694.1"/>
    <property type="molecule type" value="Genomic_DNA"/>
</dbReference>
<keyword evidence="1" id="KW-0472">Membrane</keyword>
<dbReference type="HOGENOM" id="CLU_147818_0_0_11"/>
<feature type="transmembrane region" description="Helical" evidence="1">
    <location>
        <begin position="71"/>
        <end position="89"/>
    </location>
</feature>
<accession>U5VPG6</accession>
<dbReference type="AlphaFoldDB" id="U5VPG6"/>
<evidence type="ECO:0000256" key="1">
    <source>
        <dbReference type="SAM" id="Phobius"/>
    </source>
</evidence>
<dbReference type="InterPro" id="IPR045629">
    <property type="entry name" value="DUF6232"/>
</dbReference>
<reference evidence="2 3" key="1">
    <citation type="journal article" date="2014" name="J. Biotechnol.">
        <title>Complete genome sequence of the actinobacterium Actinoplanes friuliensis HAG 010964, producer of the lipopeptide antibiotic friulimycin.</title>
        <authorList>
            <person name="Ruckert C."/>
            <person name="Szczepanowski R."/>
            <person name="Albersmeier A."/>
            <person name="Goesmann A."/>
            <person name="Fischer N."/>
            <person name="Steinkamper A."/>
            <person name="Puhler A."/>
            <person name="Biener R."/>
            <person name="Schwartz D."/>
            <person name="Kalinowski J."/>
        </authorList>
    </citation>
    <scope>NUCLEOTIDE SEQUENCE [LARGE SCALE GENOMIC DNA]</scope>
    <source>
        <strain evidence="2 3">DSM 7358</strain>
    </source>
</reference>
<evidence type="ECO:0000313" key="2">
    <source>
        <dbReference type="EMBL" id="AGZ38694.1"/>
    </source>
</evidence>
<keyword evidence="3" id="KW-1185">Reference proteome</keyword>
<keyword evidence="1" id="KW-0812">Transmembrane</keyword>
<dbReference type="PATRIC" id="fig|1246995.3.peg.410"/>
<name>U5VPG6_9ACTN</name>
<dbReference type="STRING" id="1246995.AFR_02025"/>
<dbReference type="Pfam" id="PF19744">
    <property type="entry name" value="DUF6232"/>
    <property type="match status" value="1"/>
</dbReference>
<feature type="transmembrane region" description="Helical" evidence="1">
    <location>
        <begin position="47"/>
        <end position="65"/>
    </location>
</feature>
<protein>
    <submittedName>
        <fullName evidence="2">Uncharacterized protein</fullName>
    </submittedName>
</protein>
<dbReference type="Proteomes" id="UP000017746">
    <property type="component" value="Chromosome"/>
</dbReference>
<dbReference type="KEGG" id="afs:AFR_02025"/>
<dbReference type="OrthoDB" id="3296259at2"/>
<dbReference type="eggNOG" id="ENOG5030MT8">
    <property type="taxonomic scope" value="Bacteria"/>
</dbReference>
<proteinExistence type="predicted"/>
<dbReference type="RefSeq" id="WP_023357637.1">
    <property type="nucleotide sequence ID" value="NC_022657.1"/>
</dbReference>
<keyword evidence="1" id="KW-1133">Transmembrane helix</keyword>